<proteinExistence type="predicted"/>
<accession>A0A0E9UNJ4</accession>
<reference evidence="1" key="2">
    <citation type="journal article" date="2015" name="Fish Shellfish Immunol.">
        <title>Early steps in the European eel (Anguilla anguilla)-Vibrio vulnificus interaction in the gills: Role of the RtxA13 toxin.</title>
        <authorList>
            <person name="Callol A."/>
            <person name="Pajuelo D."/>
            <person name="Ebbesson L."/>
            <person name="Teles M."/>
            <person name="MacKenzie S."/>
            <person name="Amaro C."/>
        </authorList>
    </citation>
    <scope>NUCLEOTIDE SEQUENCE</scope>
</reference>
<organism evidence="1">
    <name type="scientific">Anguilla anguilla</name>
    <name type="common">European freshwater eel</name>
    <name type="synonym">Muraena anguilla</name>
    <dbReference type="NCBI Taxonomy" id="7936"/>
    <lineage>
        <taxon>Eukaryota</taxon>
        <taxon>Metazoa</taxon>
        <taxon>Chordata</taxon>
        <taxon>Craniata</taxon>
        <taxon>Vertebrata</taxon>
        <taxon>Euteleostomi</taxon>
        <taxon>Actinopterygii</taxon>
        <taxon>Neopterygii</taxon>
        <taxon>Teleostei</taxon>
        <taxon>Anguilliformes</taxon>
        <taxon>Anguillidae</taxon>
        <taxon>Anguilla</taxon>
    </lineage>
</organism>
<dbReference type="AlphaFoldDB" id="A0A0E9UNJ4"/>
<protein>
    <submittedName>
        <fullName evidence="1">Uncharacterized protein</fullName>
    </submittedName>
</protein>
<evidence type="ECO:0000313" key="1">
    <source>
        <dbReference type="EMBL" id="JAH66775.1"/>
    </source>
</evidence>
<name>A0A0E9UNJ4_ANGAN</name>
<reference evidence="1" key="1">
    <citation type="submission" date="2014-11" db="EMBL/GenBank/DDBJ databases">
        <authorList>
            <person name="Amaro Gonzalez C."/>
        </authorList>
    </citation>
    <scope>NUCLEOTIDE SEQUENCE</scope>
</reference>
<dbReference type="EMBL" id="GBXM01041802">
    <property type="protein sequence ID" value="JAH66775.1"/>
    <property type="molecule type" value="Transcribed_RNA"/>
</dbReference>
<sequence length="31" mass="3522">MLALRNHTFLGTVKAVVKSRECLFHDFSVAM</sequence>